<keyword evidence="3 5" id="KW-1133">Transmembrane helix</keyword>
<evidence type="ECO:0000256" key="5">
    <source>
        <dbReference type="SAM" id="Phobius"/>
    </source>
</evidence>
<proteinExistence type="predicted"/>
<dbReference type="VEuPathDB" id="FungiDB:BDEG_21266"/>
<dbReference type="STRING" id="403673.A0A177WBZ7"/>
<keyword evidence="4 5" id="KW-0472">Membrane</keyword>
<evidence type="ECO:0000259" key="6">
    <source>
        <dbReference type="Pfam" id="PF03151"/>
    </source>
</evidence>
<keyword evidence="2 5" id="KW-0812">Transmembrane</keyword>
<feature type="transmembrane region" description="Helical" evidence="5">
    <location>
        <begin position="266"/>
        <end position="286"/>
    </location>
</feature>
<dbReference type="EMBL" id="DS022300">
    <property type="protein sequence ID" value="OAJ37214.1"/>
    <property type="molecule type" value="Genomic_DNA"/>
</dbReference>
<evidence type="ECO:0000256" key="3">
    <source>
        <dbReference type="ARBA" id="ARBA00022989"/>
    </source>
</evidence>
<feature type="transmembrane region" description="Helical" evidence="5">
    <location>
        <begin position="226"/>
        <end position="246"/>
    </location>
</feature>
<feature type="domain" description="Sugar phosphate transporter" evidence="6">
    <location>
        <begin position="40"/>
        <end position="334"/>
    </location>
</feature>
<evidence type="ECO:0000256" key="2">
    <source>
        <dbReference type="ARBA" id="ARBA00022692"/>
    </source>
</evidence>
<feature type="transmembrane region" description="Helical" evidence="5">
    <location>
        <begin position="137"/>
        <end position="156"/>
    </location>
</feature>
<feature type="transmembrane region" description="Helical" evidence="5">
    <location>
        <begin position="163"/>
        <end position="180"/>
    </location>
</feature>
<dbReference type="Pfam" id="PF03151">
    <property type="entry name" value="TPT"/>
    <property type="match status" value="1"/>
</dbReference>
<dbReference type="SUPFAM" id="SSF103481">
    <property type="entry name" value="Multidrug resistance efflux transporter EmrE"/>
    <property type="match status" value="2"/>
</dbReference>
<name>A0A177WBZ7_BATDL</name>
<gene>
    <name evidence="7" type="ORF">BDEG_21266</name>
</gene>
<evidence type="ECO:0000256" key="1">
    <source>
        <dbReference type="ARBA" id="ARBA00004141"/>
    </source>
</evidence>
<dbReference type="PANTHER" id="PTHR11132">
    <property type="entry name" value="SOLUTE CARRIER FAMILY 35"/>
    <property type="match status" value="1"/>
</dbReference>
<feature type="transmembrane region" description="Helical" evidence="5">
    <location>
        <begin position="66"/>
        <end position="89"/>
    </location>
</feature>
<sequence>MNDFELVDSGDLDLEDEYRNSTFEKANSTSLQPMFYNVMFAGLWFAFSTALSLYNKQLLGHDHYNFNYPLFVVSIHSFCQFALSSTLICSFPQQFQPTKTPSMHDYFSRVVPTAVCTALDISLSNASLHYISLSFYTMIKSSTPVWVLVFAFMFGLEKPNWRLVLVILVICSGVVFTVAGEIRFSMIGFLLILGASVMSGLRWSLTQILLQTADMGMNNPVVTLRYLGPIGATLLGTASCFSELFGSGGILQSEFFISIETGLQTVAILLVGAILAFCMTLAEYYLIRNTSVVTLSVIGISKEVCIISLSILVFGDLITPMAFLGIIITIGGIAAFHRLKTHGHTYLPTNTTEPVTDNHSLTTQRSD</sequence>
<dbReference type="InterPro" id="IPR004853">
    <property type="entry name" value="Sugar_P_trans_dom"/>
</dbReference>
<dbReference type="Proteomes" id="UP000077115">
    <property type="component" value="Unassembled WGS sequence"/>
</dbReference>
<evidence type="ECO:0000313" key="8">
    <source>
        <dbReference type="Proteomes" id="UP000077115"/>
    </source>
</evidence>
<dbReference type="GO" id="GO:0016020">
    <property type="term" value="C:membrane"/>
    <property type="evidence" value="ECO:0007669"/>
    <property type="project" value="UniProtKB-SubCell"/>
</dbReference>
<feature type="transmembrane region" description="Helical" evidence="5">
    <location>
        <begin position="186"/>
        <end position="205"/>
    </location>
</feature>
<accession>A0A177WBZ7</accession>
<evidence type="ECO:0000313" key="7">
    <source>
        <dbReference type="EMBL" id="OAJ37214.1"/>
    </source>
</evidence>
<dbReference type="InterPro" id="IPR050186">
    <property type="entry name" value="TPT_transporter"/>
</dbReference>
<feature type="transmembrane region" description="Helical" evidence="5">
    <location>
        <begin position="321"/>
        <end position="339"/>
    </location>
</feature>
<organism evidence="7 8">
    <name type="scientific">Batrachochytrium dendrobatidis (strain JEL423)</name>
    <dbReference type="NCBI Taxonomy" id="403673"/>
    <lineage>
        <taxon>Eukaryota</taxon>
        <taxon>Fungi</taxon>
        <taxon>Fungi incertae sedis</taxon>
        <taxon>Chytridiomycota</taxon>
        <taxon>Chytridiomycota incertae sedis</taxon>
        <taxon>Chytridiomycetes</taxon>
        <taxon>Rhizophydiales</taxon>
        <taxon>Rhizophydiales incertae sedis</taxon>
        <taxon>Batrachochytrium</taxon>
    </lineage>
</organism>
<feature type="transmembrane region" description="Helical" evidence="5">
    <location>
        <begin position="293"/>
        <end position="315"/>
    </location>
</feature>
<reference evidence="7 8" key="2">
    <citation type="submission" date="2016-05" db="EMBL/GenBank/DDBJ databases">
        <title>Lineage-specific infection strategies underlie the spectrum of fungal disease in amphibians.</title>
        <authorList>
            <person name="Cuomo C.A."/>
            <person name="Farrer R.A."/>
            <person name="James T."/>
            <person name="Longcore J."/>
            <person name="Birren B."/>
        </authorList>
    </citation>
    <scope>NUCLEOTIDE SEQUENCE [LARGE SCALE GENOMIC DNA]</scope>
    <source>
        <strain evidence="7 8">JEL423</strain>
    </source>
</reference>
<dbReference type="OrthoDB" id="6418713at2759"/>
<feature type="transmembrane region" description="Helical" evidence="5">
    <location>
        <begin position="34"/>
        <end position="54"/>
    </location>
</feature>
<evidence type="ECO:0000256" key="4">
    <source>
        <dbReference type="ARBA" id="ARBA00023136"/>
    </source>
</evidence>
<reference evidence="7 8" key="1">
    <citation type="submission" date="2006-10" db="EMBL/GenBank/DDBJ databases">
        <title>The Genome Sequence of Batrachochytrium dendrobatidis JEL423.</title>
        <authorList>
            <consortium name="The Broad Institute Genome Sequencing Platform"/>
            <person name="Birren B."/>
            <person name="Lander E."/>
            <person name="Galagan J."/>
            <person name="Cuomo C."/>
            <person name="Devon K."/>
            <person name="Jaffe D."/>
            <person name="Butler J."/>
            <person name="Alvarez P."/>
            <person name="Gnerre S."/>
            <person name="Grabherr M."/>
            <person name="Kleber M."/>
            <person name="Mauceli E."/>
            <person name="Brockman W."/>
            <person name="Young S."/>
            <person name="LaButti K."/>
            <person name="Sykes S."/>
            <person name="DeCaprio D."/>
            <person name="Crawford M."/>
            <person name="Koehrsen M."/>
            <person name="Engels R."/>
            <person name="Montgomery P."/>
            <person name="Pearson M."/>
            <person name="Howarth C."/>
            <person name="Larson L."/>
            <person name="White J."/>
            <person name="O'Leary S."/>
            <person name="Kodira C."/>
            <person name="Zeng Q."/>
            <person name="Yandava C."/>
            <person name="Alvarado L."/>
            <person name="Longcore J."/>
            <person name="James T."/>
        </authorList>
    </citation>
    <scope>NUCLEOTIDE SEQUENCE [LARGE SCALE GENOMIC DNA]</scope>
    <source>
        <strain evidence="7 8">JEL423</strain>
    </source>
</reference>
<comment type="subcellular location">
    <subcellularLocation>
        <location evidence="1">Membrane</location>
        <topology evidence="1">Multi-pass membrane protein</topology>
    </subcellularLocation>
</comment>
<protein>
    <recommendedName>
        <fullName evidence="6">Sugar phosphate transporter domain-containing protein</fullName>
    </recommendedName>
</protein>
<dbReference type="eggNOG" id="KOG1443">
    <property type="taxonomic scope" value="Eukaryota"/>
</dbReference>
<dbReference type="AlphaFoldDB" id="A0A177WBZ7"/>
<dbReference type="InterPro" id="IPR037185">
    <property type="entry name" value="EmrE-like"/>
</dbReference>